<feature type="compositionally biased region" description="Low complexity" evidence="1">
    <location>
        <begin position="45"/>
        <end position="67"/>
    </location>
</feature>
<feature type="region of interest" description="Disordered" evidence="1">
    <location>
        <begin position="201"/>
        <end position="231"/>
    </location>
</feature>
<dbReference type="RefSeq" id="WP_051588287.1">
    <property type="nucleotide sequence ID" value="NZ_JFKE01000004.1"/>
</dbReference>
<keyword evidence="4" id="KW-1185">Reference proteome</keyword>
<dbReference type="InterPro" id="IPR036779">
    <property type="entry name" value="LysM_dom_sf"/>
</dbReference>
<reference evidence="3 4" key="1">
    <citation type="submission" date="2014-03" db="EMBL/GenBank/DDBJ databases">
        <title>Draft Genome Sequence of Actibacterium mucosum KCTC 23349, a Marine Alphaproteobacterium with Complex Ionic Requirements Isolated from Mediterranean Seawater at Malvarrosa Beach, Valencia, Spain.</title>
        <authorList>
            <person name="Arahal D.R."/>
            <person name="Shao Z."/>
            <person name="Lai Q."/>
            <person name="Pujalte M.J."/>
        </authorList>
    </citation>
    <scope>NUCLEOTIDE SEQUENCE [LARGE SCALE GENOMIC DNA]</scope>
    <source>
        <strain evidence="3 4">KCTC 23349</strain>
    </source>
</reference>
<dbReference type="PANTHER" id="PTHR34700">
    <property type="entry name" value="POTASSIUM BINDING PROTEIN KBP"/>
    <property type="match status" value="1"/>
</dbReference>
<dbReference type="AlphaFoldDB" id="A0A037ZGR8"/>
<evidence type="ECO:0000256" key="1">
    <source>
        <dbReference type="SAM" id="MobiDB-lite"/>
    </source>
</evidence>
<feature type="compositionally biased region" description="Low complexity" evidence="1">
    <location>
        <begin position="409"/>
        <end position="432"/>
    </location>
</feature>
<gene>
    <name evidence="3" type="ORF">ACMU_13265</name>
</gene>
<dbReference type="EMBL" id="JFKE01000004">
    <property type="protein sequence ID" value="KAJ55655.1"/>
    <property type="molecule type" value="Genomic_DNA"/>
</dbReference>
<feature type="compositionally biased region" description="Acidic residues" evidence="1">
    <location>
        <begin position="202"/>
        <end position="218"/>
    </location>
</feature>
<dbReference type="PANTHER" id="PTHR34700:SF4">
    <property type="entry name" value="PHAGE-LIKE ELEMENT PBSX PROTEIN XKDP"/>
    <property type="match status" value="1"/>
</dbReference>
<accession>A0A037ZGR8</accession>
<dbReference type="Gene3D" id="3.10.350.10">
    <property type="entry name" value="LysM domain"/>
    <property type="match status" value="1"/>
</dbReference>
<name>A0A037ZGR8_9RHOB</name>
<dbReference type="InterPro" id="IPR018392">
    <property type="entry name" value="LysM"/>
</dbReference>
<dbReference type="InterPro" id="IPR052196">
    <property type="entry name" value="Bact_Kbp"/>
</dbReference>
<dbReference type="SMART" id="SM00257">
    <property type="entry name" value="LysM"/>
    <property type="match status" value="1"/>
</dbReference>
<feature type="domain" description="LysM" evidence="2">
    <location>
        <begin position="575"/>
        <end position="624"/>
    </location>
</feature>
<organism evidence="3 4">
    <name type="scientific">Actibacterium mucosum KCTC 23349</name>
    <dbReference type="NCBI Taxonomy" id="1454373"/>
    <lineage>
        <taxon>Bacteria</taxon>
        <taxon>Pseudomonadati</taxon>
        <taxon>Pseudomonadota</taxon>
        <taxon>Alphaproteobacteria</taxon>
        <taxon>Rhodobacterales</taxon>
        <taxon>Roseobacteraceae</taxon>
        <taxon>Actibacterium</taxon>
    </lineage>
</organism>
<feature type="region of interest" description="Disordered" evidence="1">
    <location>
        <begin position="409"/>
        <end position="442"/>
    </location>
</feature>
<feature type="region of interest" description="Disordered" evidence="1">
    <location>
        <begin position="244"/>
        <end position="348"/>
    </location>
</feature>
<feature type="compositionally biased region" description="Low complexity" evidence="1">
    <location>
        <begin position="303"/>
        <end position="327"/>
    </location>
</feature>
<comment type="caution">
    <text evidence="3">The sequence shown here is derived from an EMBL/GenBank/DDBJ whole genome shotgun (WGS) entry which is preliminary data.</text>
</comment>
<dbReference type="OrthoDB" id="370541at2"/>
<proteinExistence type="predicted"/>
<dbReference type="Pfam" id="PF01476">
    <property type="entry name" value="LysM"/>
    <property type="match status" value="1"/>
</dbReference>
<feature type="compositionally biased region" description="Low complexity" evidence="1">
    <location>
        <begin position="374"/>
        <end position="394"/>
    </location>
</feature>
<feature type="region of interest" description="Disordered" evidence="1">
    <location>
        <begin position="45"/>
        <end position="84"/>
    </location>
</feature>
<dbReference type="PROSITE" id="PS51782">
    <property type="entry name" value="LYSM"/>
    <property type="match status" value="1"/>
</dbReference>
<protein>
    <recommendedName>
        <fullName evidence="2">LysM domain-containing protein</fullName>
    </recommendedName>
</protein>
<evidence type="ECO:0000313" key="3">
    <source>
        <dbReference type="EMBL" id="KAJ55655.1"/>
    </source>
</evidence>
<dbReference type="STRING" id="1454373.ACMU_13265"/>
<sequence length="628" mass="64183">MKFLANLGTTGQVAVGAVAVAAAGALGYGLYQMRPQPEEVVVAPPVSEPAPAAEPAAPAEPETAQTEPEQEAEPEVAEEPPQPVAPTFDVVRIEPDGDALVAGAAEPEALVEILVDGNGVFETPADRAGKFVALFDLLPSPEPRLLTLSMSTKAGDVIQSESFVIIEGVAPVVVAEAPAEVEPVPEVETAAEPEAIAQAETPVEEAPADEAPADEAPVEEAPATEVPAEETPAEEVIVAELPDGTAPNATDTVPDETAAVPPEAQPGQVPVAGGPTGATSKPGTSGAPDNPGTGDVTADPRVATAPAEPPQGEQAAPEADAPQVATAVPAAESPVSETANTPETPVEQVVRDETVQPDTTPAPVEDPAQVAEEVVEPNAPQAVAEAPAAPETAVDQPAVPDEVETVAADPAQAAQEAPEAAPAVVAEAPSAPTNAPAETVPERGPSVIIADKSGVRVLPQAGNATAREIVQEVVVDAISYSEDGGVNLTGRGAAENFVRLYLNNKALATEEIGLDGRWSSKSSDIAPGLYTLRVDQLNGEGDVTSRFETPFKREEPAALAAANALKARPNQSGVAVVTVQPGFTLWAIARENYGDGVQYVAVYEANKAQIRDPDLIYPGQIFRVPGAE</sequence>
<evidence type="ECO:0000259" key="2">
    <source>
        <dbReference type="PROSITE" id="PS51782"/>
    </source>
</evidence>
<dbReference type="Proteomes" id="UP000026249">
    <property type="component" value="Unassembled WGS sequence"/>
</dbReference>
<dbReference type="CDD" id="cd00118">
    <property type="entry name" value="LysM"/>
    <property type="match status" value="1"/>
</dbReference>
<evidence type="ECO:0000313" key="4">
    <source>
        <dbReference type="Proteomes" id="UP000026249"/>
    </source>
</evidence>
<feature type="compositionally biased region" description="Acidic residues" evidence="1">
    <location>
        <begin position="68"/>
        <end position="78"/>
    </location>
</feature>
<feature type="region of interest" description="Disordered" evidence="1">
    <location>
        <begin position="374"/>
        <end position="395"/>
    </location>
</feature>